<dbReference type="Proteomes" id="UP000290289">
    <property type="component" value="Chromosome 5"/>
</dbReference>
<keyword evidence="4" id="KW-0472">Membrane</keyword>
<protein>
    <recommendedName>
        <fullName evidence="5">Late embryogenesis abundant protein LEA-2 subgroup domain-containing protein</fullName>
    </recommendedName>
</protein>
<evidence type="ECO:0000256" key="4">
    <source>
        <dbReference type="ARBA" id="ARBA00023136"/>
    </source>
</evidence>
<dbReference type="GO" id="GO:0016020">
    <property type="term" value="C:membrane"/>
    <property type="evidence" value="ECO:0007669"/>
    <property type="project" value="UniProtKB-SubCell"/>
</dbReference>
<sequence length="201" mass="22526">MMTSTDQSRVSTSQLLKRLENLCCCHGHSLHRHLILLVVLFVTILKPKEPSIFAQPVSLEGFELVGFPVIKLNISIGILVTVKNPNYGGFKYENSTVHISYRGNVVAEAPIRDDTVPARSTHNITSVVSILADKLVTNSHFSGDMAVGVLNFTSETTLHGKVNLLKVFKMKATCYSDCNISIYHYWKPERRLRLQIEGKTR</sequence>
<dbReference type="AlphaFoldDB" id="A0A498JW11"/>
<gene>
    <name evidence="6" type="ORF">DVH24_011700</name>
</gene>
<proteinExistence type="predicted"/>
<dbReference type="PANTHER" id="PTHR31234:SF65">
    <property type="entry name" value="LATE EMBRYOGENESIS ABUNDANT PROTEIN, LEA_2 SUBGROUP"/>
    <property type="match status" value="1"/>
</dbReference>
<organism evidence="6 7">
    <name type="scientific">Malus domestica</name>
    <name type="common">Apple</name>
    <name type="synonym">Pyrus malus</name>
    <dbReference type="NCBI Taxonomy" id="3750"/>
    <lineage>
        <taxon>Eukaryota</taxon>
        <taxon>Viridiplantae</taxon>
        <taxon>Streptophyta</taxon>
        <taxon>Embryophyta</taxon>
        <taxon>Tracheophyta</taxon>
        <taxon>Spermatophyta</taxon>
        <taxon>Magnoliopsida</taxon>
        <taxon>eudicotyledons</taxon>
        <taxon>Gunneridae</taxon>
        <taxon>Pentapetalae</taxon>
        <taxon>rosids</taxon>
        <taxon>fabids</taxon>
        <taxon>Rosales</taxon>
        <taxon>Rosaceae</taxon>
        <taxon>Amygdaloideae</taxon>
        <taxon>Maleae</taxon>
        <taxon>Malus</taxon>
    </lineage>
</organism>
<keyword evidence="3" id="KW-1133">Transmembrane helix</keyword>
<dbReference type="GO" id="GO:0098542">
    <property type="term" value="P:defense response to other organism"/>
    <property type="evidence" value="ECO:0007669"/>
    <property type="project" value="InterPro"/>
</dbReference>
<dbReference type="PANTHER" id="PTHR31234">
    <property type="entry name" value="LATE EMBRYOGENESIS ABUNDANT (LEA) HYDROXYPROLINE-RICH GLYCOPROTEIN FAMILY"/>
    <property type="match status" value="1"/>
</dbReference>
<comment type="subcellular location">
    <subcellularLocation>
        <location evidence="1">Membrane</location>
        <topology evidence="1">Single-pass membrane protein</topology>
    </subcellularLocation>
</comment>
<comment type="caution">
    <text evidence="6">The sequence shown here is derived from an EMBL/GenBank/DDBJ whole genome shotgun (WGS) entry which is preliminary data.</text>
</comment>
<evidence type="ECO:0000313" key="7">
    <source>
        <dbReference type="Proteomes" id="UP000290289"/>
    </source>
</evidence>
<evidence type="ECO:0000313" key="6">
    <source>
        <dbReference type="EMBL" id="RXH99375.1"/>
    </source>
</evidence>
<feature type="domain" description="Late embryogenesis abundant protein LEA-2 subgroup" evidence="5">
    <location>
        <begin position="80"/>
        <end position="174"/>
    </location>
</feature>
<accession>A0A498JW11</accession>
<name>A0A498JW11_MALDO</name>
<evidence type="ECO:0000256" key="1">
    <source>
        <dbReference type="ARBA" id="ARBA00004167"/>
    </source>
</evidence>
<evidence type="ECO:0000256" key="2">
    <source>
        <dbReference type="ARBA" id="ARBA00022692"/>
    </source>
</evidence>
<dbReference type="InterPro" id="IPR044839">
    <property type="entry name" value="NDR1-like"/>
</dbReference>
<dbReference type="Gene3D" id="2.60.40.1820">
    <property type="match status" value="1"/>
</dbReference>
<evidence type="ECO:0000259" key="5">
    <source>
        <dbReference type="Pfam" id="PF03168"/>
    </source>
</evidence>
<keyword evidence="2" id="KW-0812">Transmembrane</keyword>
<dbReference type="InterPro" id="IPR004864">
    <property type="entry name" value="LEA_2"/>
</dbReference>
<evidence type="ECO:0000256" key="3">
    <source>
        <dbReference type="ARBA" id="ARBA00022989"/>
    </source>
</evidence>
<keyword evidence="7" id="KW-1185">Reference proteome</keyword>
<dbReference type="Pfam" id="PF03168">
    <property type="entry name" value="LEA_2"/>
    <property type="match status" value="1"/>
</dbReference>
<reference evidence="6 7" key="1">
    <citation type="submission" date="2018-10" db="EMBL/GenBank/DDBJ databases">
        <title>A high-quality apple genome assembly.</title>
        <authorList>
            <person name="Hu J."/>
        </authorList>
    </citation>
    <scope>NUCLEOTIDE SEQUENCE [LARGE SCALE GENOMIC DNA]</scope>
    <source>
        <strain evidence="7">cv. HFTH1</strain>
        <tissue evidence="6">Young leaf</tissue>
    </source>
</reference>
<dbReference type="EMBL" id="RDQH01000331">
    <property type="protein sequence ID" value="RXH99375.1"/>
    <property type="molecule type" value="Genomic_DNA"/>
</dbReference>
<dbReference type="SUPFAM" id="SSF117070">
    <property type="entry name" value="LEA14-like"/>
    <property type="match status" value="1"/>
</dbReference>